<feature type="binding site" evidence="7">
    <location>
        <begin position="544"/>
        <end position="551"/>
    </location>
    <ligand>
        <name>GTP</name>
        <dbReference type="ChEBI" id="CHEBI:37565"/>
    </ligand>
</feature>
<reference evidence="11" key="1">
    <citation type="submission" date="2020-12" db="EMBL/GenBank/DDBJ databases">
        <title>Taurinivorans muris gen. nov., sp. nov., fundamental and realized metabolic niche of a ubiquitous sulfidogenic bacterium in the murine intestine.</title>
        <authorList>
            <person name="Ye H."/>
            <person name="Hanson B.T."/>
            <person name="Loy A."/>
        </authorList>
    </citation>
    <scope>NUCLEOTIDE SEQUENCE</scope>
    <source>
        <strain evidence="11">LT0009</strain>
    </source>
</reference>
<dbReference type="CDD" id="cd03692">
    <property type="entry name" value="mtIF2_IVc"/>
    <property type="match status" value="1"/>
</dbReference>
<feature type="region of interest" description="Disordered" evidence="9">
    <location>
        <begin position="51"/>
        <end position="157"/>
    </location>
</feature>
<evidence type="ECO:0000313" key="12">
    <source>
        <dbReference type="Proteomes" id="UP001058120"/>
    </source>
</evidence>
<dbReference type="InterPro" id="IPR000795">
    <property type="entry name" value="T_Tr_GTP-bd_dom"/>
</dbReference>
<feature type="compositionally biased region" description="Basic and acidic residues" evidence="9">
    <location>
        <begin position="213"/>
        <end position="237"/>
    </location>
</feature>
<accession>A0ABY5Y5H8</accession>
<comment type="similarity">
    <text evidence="1 7 8">Belongs to the TRAFAC class translation factor GTPase superfamily. Classic translation factor GTPase family. IF-2 subfamily.</text>
</comment>
<comment type="function">
    <text evidence="7 8">One of the essential components for the initiation of protein synthesis. Protects formylmethionyl-tRNA from spontaneous hydrolysis and promotes its binding to the 30S ribosomal subunits. Also involved in the hydrolysis of GTP during the formation of the 70S ribosomal complex.</text>
</comment>
<protein>
    <recommendedName>
        <fullName evidence="2 7">Translation initiation factor IF-2</fullName>
    </recommendedName>
</protein>
<feature type="compositionally biased region" description="Basic and acidic residues" evidence="9">
    <location>
        <begin position="51"/>
        <end position="64"/>
    </location>
</feature>
<feature type="compositionally biased region" description="Basic residues" evidence="9">
    <location>
        <begin position="428"/>
        <end position="437"/>
    </location>
</feature>
<dbReference type="PROSITE" id="PS51722">
    <property type="entry name" value="G_TR_2"/>
    <property type="match status" value="1"/>
</dbReference>
<dbReference type="InterPro" id="IPR000178">
    <property type="entry name" value="TF_IF2_bacterial-like"/>
</dbReference>
<evidence type="ECO:0000256" key="6">
    <source>
        <dbReference type="ARBA" id="ARBA00023134"/>
    </source>
</evidence>
<evidence type="ECO:0000256" key="7">
    <source>
        <dbReference type="HAMAP-Rule" id="MF_00100"/>
    </source>
</evidence>
<keyword evidence="6 7" id="KW-0342">GTP-binding</keyword>
<feature type="domain" description="Tr-type G" evidence="10">
    <location>
        <begin position="535"/>
        <end position="702"/>
    </location>
</feature>
<dbReference type="PROSITE" id="PS01176">
    <property type="entry name" value="IF2"/>
    <property type="match status" value="1"/>
</dbReference>
<dbReference type="PANTHER" id="PTHR43381">
    <property type="entry name" value="TRANSLATION INITIATION FACTOR IF-2-RELATED"/>
    <property type="match status" value="1"/>
</dbReference>
<feature type="compositionally biased region" description="Basic and acidic residues" evidence="9">
    <location>
        <begin position="286"/>
        <end position="356"/>
    </location>
</feature>
<evidence type="ECO:0000256" key="5">
    <source>
        <dbReference type="ARBA" id="ARBA00022917"/>
    </source>
</evidence>
<evidence type="ECO:0000256" key="8">
    <source>
        <dbReference type="RuleBase" id="RU000644"/>
    </source>
</evidence>
<dbReference type="Gene3D" id="1.10.10.2480">
    <property type="match status" value="1"/>
</dbReference>
<feature type="binding site" evidence="7">
    <location>
        <begin position="590"/>
        <end position="594"/>
    </location>
    <ligand>
        <name>GTP</name>
        <dbReference type="ChEBI" id="CHEBI:37565"/>
    </ligand>
</feature>
<sequence length="1037" mass="113820">MMSEKMKIKDLAQELGINVKELQKDCSKLNIEATKSTLTEDDVQKIKEYRQAHANDKIEQRETESGVIVRRRKTEPAKAETKKEEKKPAEAKADAQKTAADEQTEKTEKGSKTAEKTSGKTAGKTAGKASAKPAEKDAEANDVKAEKPKTAKAAKTKKVIDTPAKIITPAKTEQVKKAEAKAEDNAEAAAENKTEVKAETVAETVKEAVQTETKQDKPKTEQKTAPKEDTRPREAKKAPLVSAVPDNTATKSILPPVGTKKTEAPEAKKDISQVRVISRPEQGARIIERAERPNRSDRNENRGDRNSRNDRAPRADNRNDRNRGERRQGDDRPRNANAPQRRDNPRFQGMDKDKDAPQQTARPKQNKSPSFKMNDAFMPQIENEQSRKKRNKNRRTVEFSQTETGDNFRRRSNNANAFMLDDEETVRYRNRSKKSKNKQQAVQPTTQPMKATKRKVRFEEAIRVADLAHQMSLKSNEIIKVLFNLGVMATINSSLDLDTATLVASEFGYEVEKVGFSEENYLVPAEIDSPESLLPRPPVVTIMGHVDHGKTSLLDAIRKTSVTSGEAGGITQHIGAYHVKTKRGDIVFLDTPGHEAFTAMRARGAQVTDLVVLVVAADDGVMEQTREAINHSKAAGVPILVAVNKIDKESANPDRVLQELASLGLQAETWGGDTVVGYVSAKTGQGLDELLELIALQAEILELKANPNKPARGRVVEAKLDKGRGPVATVLIQEGTLKQGDAFVCGVFAGRVRAFFNDQGKKVKEAGPSIPVEIQGFDGVPEAGEEFICLADEKAARRIAESRAIKQREKELAKQSRVTLETFLASTPNDSEAKVLNLVLKADVQGSLEAITDALVKLGTDKVRISVIHSGAGAITETDIMLAAASHAIILGFNVRPTAKVKEVAEREGVDIRFYDIIYKLVEEIKSAMAGMLAPVSKEVYLGQAEIRQTFSVPKIGVIAGCMVTDGKMQRNGGIRLLRDGVVVYTGKIASLRRVKDDVKEVAKGFECGIGLENFNDIKTADVLECFEMIEEAATLD</sequence>
<dbReference type="SUPFAM" id="SSF52156">
    <property type="entry name" value="Initiation factor IF2/eIF5b, domain 3"/>
    <property type="match status" value="1"/>
</dbReference>
<keyword evidence="3 7" id="KW-0396">Initiation factor</keyword>
<feature type="compositionally biased region" description="Basic and acidic residues" evidence="9">
    <location>
        <begin position="260"/>
        <end position="272"/>
    </location>
</feature>
<dbReference type="Pfam" id="PF11987">
    <property type="entry name" value="IF-2"/>
    <property type="match status" value="1"/>
</dbReference>
<evidence type="ECO:0000259" key="10">
    <source>
        <dbReference type="PROSITE" id="PS51722"/>
    </source>
</evidence>
<feature type="compositionally biased region" description="Low complexity" evidence="9">
    <location>
        <begin position="119"/>
        <end position="132"/>
    </location>
</feature>
<evidence type="ECO:0000256" key="4">
    <source>
        <dbReference type="ARBA" id="ARBA00022741"/>
    </source>
</evidence>
<dbReference type="InterPro" id="IPR053905">
    <property type="entry name" value="EF-G-like_DII"/>
</dbReference>
<keyword evidence="12" id="KW-1185">Reference proteome</keyword>
<keyword evidence="7" id="KW-0963">Cytoplasm</keyword>
<keyword evidence="4 7" id="KW-0547">Nucleotide-binding</keyword>
<organism evidence="11 12">
    <name type="scientific">Taurinivorans muris</name>
    <dbReference type="NCBI Taxonomy" id="2787751"/>
    <lineage>
        <taxon>Bacteria</taxon>
        <taxon>Pseudomonadati</taxon>
        <taxon>Thermodesulfobacteriota</taxon>
        <taxon>Desulfovibrionia</taxon>
        <taxon>Desulfovibrionales</taxon>
        <taxon>Desulfovibrionaceae</taxon>
        <taxon>Taurinivorans</taxon>
    </lineage>
</organism>
<dbReference type="PANTHER" id="PTHR43381:SF5">
    <property type="entry name" value="TR-TYPE G DOMAIN-CONTAINING PROTEIN"/>
    <property type="match status" value="1"/>
</dbReference>
<dbReference type="Gene3D" id="3.40.50.10050">
    <property type="entry name" value="Translation initiation factor IF- 2, domain 3"/>
    <property type="match status" value="1"/>
</dbReference>
<dbReference type="Proteomes" id="UP001058120">
    <property type="component" value="Chromosome"/>
</dbReference>
<feature type="binding site" evidence="7">
    <location>
        <begin position="644"/>
        <end position="647"/>
    </location>
    <ligand>
        <name>GTP</name>
        <dbReference type="ChEBI" id="CHEBI:37565"/>
    </ligand>
</feature>
<evidence type="ECO:0000256" key="9">
    <source>
        <dbReference type="SAM" id="MobiDB-lite"/>
    </source>
</evidence>
<keyword evidence="5 7" id="KW-0648">Protein biosynthesis</keyword>
<dbReference type="InterPro" id="IPR044145">
    <property type="entry name" value="IF2_II"/>
</dbReference>
<dbReference type="InterPro" id="IPR005225">
    <property type="entry name" value="Small_GTP-bd"/>
</dbReference>
<dbReference type="GO" id="GO:0003743">
    <property type="term" value="F:translation initiation factor activity"/>
    <property type="evidence" value="ECO:0007669"/>
    <property type="project" value="UniProtKB-KW"/>
</dbReference>
<dbReference type="InterPro" id="IPR036925">
    <property type="entry name" value="TIF_IF2_dom3_sf"/>
</dbReference>
<dbReference type="Gene3D" id="2.40.30.10">
    <property type="entry name" value="Translation factors"/>
    <property type="match status" value="2"/>
</dbReference>
<dbReference type="InterPro" id="IPR015760">
    <property type="entry name" value="TIF_IF2"/>
</dbReference>
<dbReference type="EMBL" id="CP065938">
    <property type="protein sequence ID" value="UWX06789.1"/>
    <property type="molecule type" value="Genomic_DNA"/>
</dbReference>
<dbReference type="HAMAP" id="MF_00100_B">
    <property type="entry name" value="IF_2_B"/>
    <property type="match status" value="1"/>
</dbReference>
<feature type="compositionally biased region" description="Polar residues" evidence="9">
    <location>
        <begin position="357"/>
        <end position="371"/>
    </location>
</feature>
<proteinExistence type="inferred from homology"/>
<dbReference type="Pfam" id="PF04760">
    <property type="entry name" value="IF2_N"/>
    <property type="match status" value="2"/>
</dbReference>
<dbReference type="InterPro" id="IPR006847">
    <property type="entry name" value="IF2_N"/>
</dbReference>
<dbReference type="SUPFAM" id="SSF50447">
    <property type="entry name" value="Translation proteins"/>
    <property type="match status" value="2"/>
</dbReference>
<dbReference type="InterPro" id="IPR023115">
    <property type="entry name" value="TIF_IF2_dom3"/>
</dbReference>
<comment type="subcellular location">
    <subcellularLocation>
        <location evidence="7">Cytoplasm</location>
    </subcellularLocation>
</comment>
<gene>
    <name evidence="7 11" type="primary">infB</name>
    <name evidence="11" type="ORF">JBF11_09695</name>
</gene>
<dbReference type="CDD" id="cd01887">
    <property type="entry name" value="IF2_eIF5B"/>
    <property type="match status" value="1"/>
</dbReference>
<feature type="region of interest" description="Disordered" evidence="9">
    <location>
        <begin position="172"/>
        <end position="454"/>
    </location>
</feature>
<evidence type="ECO:0000256" key="1">
    <source>
        <dbReference type="ARBA" id="ARBA00007733"/>
    </source>
</evidence>
<feature type="region of interest" description="G-domain" evidence="7">
    <location>
        <begin position="538"/>
        <end position="686"/>
    </location>
</feature>
<name>A0ABY5Y5H8_9BACT</name>
<dbReference type="NCBIfam" id="TIGR00231">
    <property type="entry name" value="small_GTP"/>
    <property type="match status" value="1"/>
</dbReference>
<feature type="compositionally biased region" description="Basic and acidic residues" evidence="9">
    <location>
        <begin position="173"/>
        <end position="206"/>
    </location>
</feature>
<dbReference type="InterPro" id="IPR027417">
    <property type="entry name" value="P-loop_NTPase"/>
</dbReference>
<evidence type="ECO:0000256" key="3">
    <source>
        <dbReference type="ARBA" id="ARBA00022540"/>
    </source>
</evidence>
<feature type="compositionally biased region" description="Basic and acidic residues" evidence="9">
    <location>
        <begin position="133"/>
        <end position="149"/>
    </location>
</feature>
<evidence type="ECO:0000256" key="2">
    <source>
        <dbReference type="ARBA" id="ARBA00020675"/>
    </source>
</evidence>
<dbReference type="Pfam" id="PF00009">
    <property type="entry name" value="GTP_EFTU"/>
    <property type="match status" value="1"/>
</dbReference>
<dbReference type="Gene3D" id="3.40.50.300">
    <property type="entry name" value="P-loop containing nucleotide triphosphate hydrolases"/>
    <property type="match status" value="1"/>
</dbReference>
<dbReference type="InterPro" id="IPR009000">
    <property type="entry name" value="Transl_B-barrel_sf"/>
</dbReference>
<feature type="compositionally biased region" description="Basic and acidic residues" evidence="9">
    <location>
        <begin position="74"/>
        <end position="118"/>
    </location>
</feature>
<dbReference type="SUPFAM" id="SSF52540">
    <property type="entry name" value="P-loop containing nucleoside triphosphate hydrolases"/>
    <property type="match status" value="1"/>
</dbReference>
<dbReference type="NCBIfam" id="TIGR00487">
    <property type="entry name" value="IF-2"/>
    <property type="match status" value="1"/>
</dbReference>
<evidence type="ECO:0000313" key="11">
    <source>
        <dbReference type="EMBL" id="UWX06789.1"/>
    </source>
</evidence>
<dbReference type="CDD" id="cd03702">
    <property type="entry name" value="IF2_mtIF2_II"/>
    <property type="match status" value="1"/>
</dbReference>
<dbReference type="Pfam" id="PF22042">
    <property type="entry name" value="EF-G_D2"/>
    <property type="match status" value="1"/>
</dbReference>